<organism evidence="1 2">
    <name type="scientific">Lysinibacillus fusiformis</name>
    <dbReference type="NCBI Taxonomy" id="28031"/>
    <lineage>
        <taxon>Bacteria</taxon>
        <taxon>Bacillati</taxon>
        <taxon>Bacillota</taxon>
        <taxon>Bacilli</taxon>
        <taxon>Bacillales</taxon>
        <taxon>Bacillaceae</taxon>
        <taxon>Lysinibacillus</taxon>
    </lineage>
</organism>
<dbReference type="RefSeq" id="WP_069483497.1">
    <property type="nucleotide sequence ID" value="NZ_CP130331.1"/>
</dbReference>
<dbReference type="EMBL" id="MECQ01000008">
    <property type="protein sequence ID" value="ODV53255.1"/>
    <property type="molecule type" value="Genomic_DNA"/>
</dbReference>
<accession>A0A1E4QYJ0</accession>
<proteinExistence type="predicted"/>
<comment type="caution">
    <text evidence="1">The sequence shown here is derived from an EMBL/GenBank/DDBJ whole genome shotgun (WGS) entry which is preliminary data.</text>
</comment>
<name>A0A1E4QYJ0_9BACI</name>
<dbReference type="AlphaFoldDB" id="A0A1E4QYJ0"/>
<protein>
    <submittedName>
        <fullName evidence="1">Uncharacterized protein</fullName>
    </submittedName>
</protein>
<gene>
    <name evidence="1" type="ORF">BG258_23415</name>
</gene>
<reference evidence="1 2" key="1">
    <citation type="submission" date="2016-09" db="EMBL/GenBank/DDBJ databases">
        <title>Draft genome sequence of the soil isolate, Lysinibacillus fusiformis M5, a potential hypoxanthine producer.</title>
        <authorList>
            <person name="Gallegos-Monterrosa R."/>
            <person name="Maroti G."/>
            <person name="Balint B."/>
            <person name="Kovacs A.T."/>
        </authorList>
    </citation>
    <scope>NUCLEOTIDE SEQUENCE [LARGE SCALE GENOMIC DNA]</scope>
    <source>
        <strain evidence="1 2">M5</strain>
    </source>
</reference>
<evidence type="ECO:0000313" key="1">
    <source>
        <dbReference type="EMBL" id="ODV53255.1"/>
    </source>
</evidence>
<dbReference type="Proteomes" id="UP000094784">
    <property type="component" value="Unassembled WGS sequence"/>
</dbReference>
<sequence length="150" mass="17393">MKKLQWIDKEIKKIIELFEYDMYVVRVDTKIDCTCKDFTTKQGDPRHKLCLGTGQKIKIMKIKGASHEGHTSLISQENNDIGLGNIYYFKSNNCLNEGDLIVDKGKISIVQGIERKKGTQRECVYQKCICINKRTDVQIFLKNFDEVVKR</sequence>
<evidence type="ECO:0000313" key="2">
    <source>
        <dbReference type="Proteomes" id="UP000094784"/>
    </source>
</evidence>